<keyword evidence="2" id="KW-1185">Reference proteome</keyword>
<feature type="region of interest" description="Disordered" evidence="1">
    <location>
        <begin position="1"/>
        <end position="123"/>
    </location>
</feature>
<dbReference type="GeneID" id="108082350"/>
<feature type="compositionally biased region" description="Basic and acidic residues" evidence="1">
    <location>
        <begin position="44"/>
        <end position="59"/>
    </location>
</feature>
<proteinExistence type="predicted"/>
<dbReference type="Proteomes" id="UP001652661">
    <property type="component" value="Chromosome 2R"/>
</dbReference>
<evidence type="ECO:0000313" key="2">
    <source>
        <dbReference type="Proteomes" id="UP001652661"/>
    </source>
</evidence>
<organism evidence="2 3">
    <name type="scientific">Drosophila kikkawai</name>
    <name type="common">Fruit fly</name>
    <dbReference type="NCBI Taxonomy" id="30033"/>
    <lineage>
        <taxon>Eukaryota</taxon>
        <taxon>Metazoa</taxon>
        <taxon>Ecdysozoa</taxon>
        <taxon>Arthropoda</taxon>
        <taxon>Hexapoda</taxon>
        <taxon>Insecta</taxon>
        <taxon>Pterygota</taxon>
        <taxon>Neoptera</taxon>
        <taxon>Endopterygota</taxon>
        <taxon>Diptera</taxon>
        <taxon>Brachycera</taxon>
        <taxon>Muscomorpha</taxon>
        <taxon>Ephydroidea</taxon>
        <taxon>Drosophilidae</taxon>
        <taxon>Drosophila</taxon>
        <taxon>Sophophora</taxon>
    </lineage>
</organism>
<name>A0A6P4IX79_DROKI</name>
<feature type="compositionally biased region" description="Low complexity" evidence="1">
    <location>
        <begin position="33"/>
        <end position="43"/>
    </location>
</feature>
<dbReference type="OrthoDB" id="7995378at2759"/>
<dbReference type="AlphaFoldDB" id="A0A6P4IX79"/>
<evidence type="ECO:0000313" key="3">
    <source>
        <dbReference type="RefSeq" id="XP_017033175.1"/>
    </source>
</evidence>
<sequence length="237" mass="25505">MENFNSIEIADSDEDSPSEVGDTMDTMDPKRCATPPTSSSAKAANEHTPKTTKTAKEPDSATSGKPSLLSDSTSPSSSTDGKSGRHRSRKSQLQAKRMSPTDLQFETIPGEEGSEAPPAKHPKLEKDAALKKETMKASIAKLLANDEIQELIKRIARERVRCNFLLATYQLPDMNFALNTPLETLCFQFRERIKQRRGNASPSKAASSTLAGAAAPSTATASKVSGKGIVKARQPQS</sequence>
<protein>
    <submittedName>
        <fullName evidence="3">Uncharacterized protein</fullName>
    </submittedName>
</protein>
<feature type="compositionally biased region" description="Low complexity" evidence="1">
    <location>
        <begin position="203"/>
        <end position="222"/>
    </location>
</feature>
<evidence type="ECO:0000256" key="1">
    <source>
        <dbReference type="SAM" id="MobiDB-lite"/>
    </source>
</evidence>
<dbReference type="RefSeq" id="XP_017033175.1">
    <property type="nucleotide sequence ID" value="XM_017177686.3"/>
</dbReference>
<reference evidence="2" key="1">
    <citation type="submission" date="2025-05" db="UniProtKB">
        <authorList>
            <consortium name="RefSeq"/>
        </authorList>
    </citation>
    <scope>NUCLEOTIDE SEQUENCE [LARGE SCALE GENOMIC DNA]</scope>
    <source>
        <strain evidence="2">14028-0561.14</strain>
    </source>
</reference>
<accession>A0A6P4IX79</accession>
<feature type="compositionally biased region" description="Low complexity" evidence="1">
    <location>
        <begin position="65"/>
        <end position="81"/>
    </location>
</feature>
<gene>
    <name evidence="3" type="primary">LOC108082350</name>
</gene>
<reference evidence="3" key="2">
    <citation type="submission" date="2025-08" db="UniProtKB">
        <authorList>
            <consortium name="RefSeq"/>
        </authorList>
    </citation>
    <scope>IDENTIFICATION</scope>
    <source>
        <strain evidence="3">14028-0561.14</strain>
        <tissue evidence="3">Whole fly</tissue>
    </source>
</reference>
<feature type="region of interest" description="Disordered" evidence="1">
    <location>
        <begin position="196"/>
        <end position="237"/>
    </location>
</feature>